<proteinExistence type="inferred from homology"/>
<comment type="pathway">
    <text evidence="2 17">Cofactor biosynthesis; adenosylcobalamin biosynthesis; adenosylcobalamin from cob(II)yrinate a,c-diamide: step 2/7.</text>
</comment>
<evidence type="ECO:0000256" key="11">
    <source>
        <dbReference type="ARBA" id="ARBA00023244"/>
    </source>
</evidence>
<dbReference type="EMBL" id="JACHDB010000001">
    <property type="protein sequence ID" value="MBB5432693.1"/>
    <property type="molecule type" value="Genomic_DNA"/>
</dbReference>
<evidence type="ECO:0000256" key="7">
    <source>
        <dbReference type="ARBA" id="ARBA00022573"/>
    </source>
</evidence>
<dbReference type="InterPro" id="IPR016030">
    <property type="entry name" value="CblAdoTrfase-like"/>
</dbReference>
<evidence type="ECO:0000259" key="18">
    <source>
        <dbReference type="Pfam" id="PF01923"/>
    </source>
</evidence>
<keyword evidence="9 17" id="KW-0547">Nucleotide-binding</keyword>
<dbReference type="UniPathway" id="UPA00148">
    <property type="reaction ID" value="UER00233"/>
</dbReference>
<comment type="subcellular location">
    <subcellularLocation>
        <location evidence="1">Cytoplasm</location>
    </subcellularLocation>
</comment>
<dbReference type="Gene3D" id="1.20.1200.10">
    <property type="entry name" value="Cobalamin adenosyltransferase-like"/>
    <property type="match status" value="1"/>
</dbReference>
<gene>
    <name evidence="19" type="ORF">HDA36_002777</name>
</gene>
<keyword evidence="6" id="KW-0963">Cytoplasm</keyword>
<comment type="caution">
    <text evidence="19">The sequence shown here is derived from an EMBL/GenBank/DDBJ whole genome shotgun (WGS) entry which is preliminary data.</text>
</comment>
<dbReference type="EC" id="2.5.1.17" evidence="4 17"/>
<comment type="catalytic activity">
    <reaction evidence="16 17">
        <text>2 cob(II)alamin + reduced [electron-transfer flavoprotein] + 2 ATP = 2 adenosylcob(III)alamin + 2 triphosphate + oxidized [electron-transfer flavoprotein] + 3 H(+)</text>
        <dbReference type="Rhea" id="RHEA:28671"/>
        <dbReference type="Rhea" id="RHEA-COMP:10685"/>
        <dbReference type="Rhea" id="RHEA-COMP:10686"/>
        <dbReference type="ChEBI" id="CHEBI:15378"/>
        <dbReference type="ChEBI" id="CHEBI:16304"/>
        <dbReference type="ChEBI" id="CHEBI:18036"/>
        <dbReference type="ChEBI" id="CHEBI:18408"/>
        <dbReference type="ChEBI" id="CHEBI:30616"/>
        <dbReference type="ChEBI" id="CHEBI:57692"/>
        <dbReference type="ChEBI" id="CHEBI:58307"/>
        <dbReference type="EC" id="2.5.1.17"/>
    </reaction>
</comment>
<evidence type="ECO:0000256" key="4">
    <source>
        <dbReference type="ARBA" id="ARBA00012454"/>
    </source>
</evidence>
<reference evidence="19 20" key="1">
    <citation type="submission" date="2020-08" db="EMBL/GenBank/DDBJ databases">
        <title>Sequencing the genomes of 1000 actinobacteria strains.</title>
        <authorList>
            <person name="Klenk H.-P."/>
        </authorList>
    </citation>
    <scope>NUCLEOTIDE SEQUENCE [LARGE SCALE GENOMIC DNA]</scope>
    <source>
        <strain evidence="19 20">DSM 44551</strain>
    </source>
</reference>
<dbReference type="Proteomes" id="UP000572635">
    <property type="component" value="Unassembled WGS sequence"/>
</dbReference>
<evidence type="ECO:0000256" key="5">
    <source>
        <dbReference type="ARBA" id="ARBA00020963"/>
    </source>
</evidence>
<evidence type="ECO:0000256" key="9">
    <source>
        <dbReference type="ARBA" id="ARBA00022741"/>
    </source>
</evidence>
<evidence type="ECO:0000256" key="17">
    <source>
        <dbReference type="RuleBase" id="RU366026"/>
    </source>
</evidence>
<evidence type="ECO:0000256" key="13">
    <source>
        <dbReference type="ARBA" id="ARBA00033334"/>
    </source>
</evidence>
<dbReference type="GO" id="GO:0005524">
    <property type="term" value="F:ATP binding"/>
    <property type="evidence" value="ECO:0007669"/>
    <property type="project" value="UniProtKB-UniRule"/>
</dbReference>
<evidence type="ECO:0000256" key="1">
    <source>
        <dbReference type="ARBA" id="ARBA00004496"/>
    </source>
</evidence>
<keyword evidence="20" id="KW-1185">Reference proteome</keyword>
<dbReference type="InterPro" id="IPR029499">
    <property type="entry name" value="PduO-typ"/>
</dbReference>
<keyword evidence="7 17" id="KW-0169">Cobalamin biosynthesis</keyword>
<evidence type="ECO:0000313" key="20">
    <source>
        <dbReference type="Proteomes" id="UP000572635"/>
    </source>
</evidence>
<evidence type="ECO:0000256" key="8">
    <source>
        <dbReference type="ARBA" id="ARBA00022679"/>
    </source>
</evidence>
<dbReference type="RefSeq" id="WP_184392223.1">
    <property type="nucleotide sequence ID" value="NZ_BAAAJD010000100.1"/>
</dbReference>
<dbReference type="NCBIfam" id="TIGR00636">
    <property type="entry name" value="PduO_Nterm"/>
    <property type="match status" value="1"/>
</dbReference>
<dbReference type="AlphaFoldDB" id="A0A7W8QMU1"/>
<evidence type="ECO:0000256" key="15">
    <source>
        <dbReference type="ARBA" id="ARBA00048555"/>
    </source>
</evidence>
<dbReference type="GO" id="GO:0005737">
    <property type="term" value="C:cytoplasm"/>
    <property type="evidence" value="ECO:0007669"/>
    <property type="project" value="UniProtKB-SubCell"/>
</dbReference>
<dbReference type="SUPFAM" id="SSF89028">
    <property type="entry name" value="Cobalamin adenosyltransferase-like"/>
    <property type="match status" value="1"/>
</dbReference>
<dbReference type="GO" id="GO:0009236">
    <property type="term" value="P:cobalamin biosynthetic process"/>
    <property type="evidence" value="ECO:0007669"/>
    <property type="project" value="UniProtKB-UniRule"/>
</dbReference>
<keyword evidence="10 17" id="KW-0067">ATP-binding</keyword>
<name>A0A7W8QMU1_9ACTN</name>
<keyword evidence="11" id="KW-0627">Porphyrin biosynthesis</keyword>
<evidence type="ECO:0000256" key="12">
    <source>
        <dbReference type="ARBA" id="ARBA00031529"/>
    </source>
</evidence>
<dbReference type="GO" id="GO:0008817">
    <property type="term" value="F:corrinoid adenosyltransferase activity"/>
    <property type="evidence" value="ECO:0007669"/>
    <property type="project" value="UniProtKB-UniRule"/>
</dbReference>
<dbReference type="FunFam" id="1.20.1200.10:FF:000003">
    <property type="entry name" value="ATP:cob(I)alamin adenosyltransferase"/>
    <property type="match status" value="1"/>
</dbReference>
<sequence length="204" mass="21842">MTKKDTDKPVVLSKIYTRGGDGGQTRLGDMSKAAKTDPRIAAYADAEEANAAIGVALALGEVPDEVRAVLARVQNELFDLGADLSAPLTPEGEEPEFPPLRVEQDYIDRLEADCDAFNADLPVLRSFILPGGTPAVALMHQARVVARRAERTAWAAIEEHGTGAGGINVRTAKYLNRLSDLLFVLCRYLGAGGGEVLWKPGGDR</sequence>
<evidence type="ECO:0000256" key="14">
    <source>
        <dbReference type="ARBA" id="ARBA00033354"/>
    </source>
</evidence>
<accession>A0A7W8QMU1</accession>
<dbReference type="Pfam" id="PF01923">
    <property type="entry name" value="Cob_adeno_trans"/>
    <property type="match status" value="1"/>
</dbReference>
<comment type="catalytic activity">
    <reaction evidence="15 17">
        <text>2 cob(II)yrinate a,c diamide + reduced [electron-transfer flavoprotein] + 2 ATP = 2 adenosylcob(III)yrinate a,c-diamide + 2 triphosphate + oxidized [electron-transfer flavoprotein] + 3 H(+)</text>
        <dbReference type="Rhea" id="RHEA:11528"/>
        <dbReference type="Rhea" id="RHEA-COMP:10685"/>
        <dbReference type="Rhea" id="RHEA-COMP:10686"/>
        <dbReference type="ChEBI" id="CHEBI:15378"/>
        <dbReference type="ChEBI" id="CHEBI:18036"/>
        <dbReference type="ChEBI" id="CHEBI:30616"/>
        <dbReference type="ChEBI" id="CHEBI:57692"/>
        <dbReference type="ChEBI" id="CHEBI:58307"/>
        <dbReference type="ChEBI" id="CHEBI:58503"/>
        <dbReference type="ChEBI" id="CHEBI:58537"/>
        <dbReference type="EC" id="2.5.1.17"/>
    </reaction>
</comment>
<organism evidence="19 20">
    <name type="scientific">Nocardiopsis composta</name>
    <dbReference type="NCBI Taxonomy" id="157465"/>
    <lineage>
        <taxon>Bacteria</taxon>
        <taxon>Bacillati</taxon>
        <taxon>Actinomycetota</taxon>
        <taxon>Actinomycetes</taxon>
        <taxon>Streptosporangiales</taxon>
        <taxon>Nocardiopsidaceae</taxon>
        <taxon>Nocardiopsis</taxon>
    </lineage>
</organism>
<evidence type="ECO:0000256" key="10">
    <source>
        <dbReference type="ARBA" id="ARBA00022840"/>
    </source>
</evidence>
<evidence type="ECO:0000256" key="2">
    <source>
        <dbReference type="ARBA" id="ARBA00005121"/>
    </source>
</evidence>
<comment type="similarity">
    <text evidence="3 17">Belongs to the Cob(I)alamin adenosyltransferase family.</text>
</comment>
<dbReference type="PANTHER" id="PTHR12213">
    <property type="entry name" value="CORRINOID ADENOSYLTRANSFERASE"/>
    <property type="match status" value="1"/>
</dbReference>
<evidence type="ECO:0000256" key="16">
    <source>
        <dbReference type="ARBA" id="ARBA00048692"/>
    </source>
</evidence>
<feature type="domain" description="Cobalamin adenosyltransferase-like" evidence="18">
    <location>
        <begin position="15"/>
        <end position="189"/>
    </location>
</feature>
<dbReference type="GO" id="GO:0006779">
    <property type="term" value="P:porphyrin-containing compound biosynthetic process"/>
    <property type="evidence" value="ECO:0007669"/>
    <property type="project" value="UniProtKB-KW"/>
</dbReference>
<evidence type="ECO:0000256" key="3">
    <source>
        <dbReference type="ARBA" id="ARBA00007487"/>
    </source>
</evidence>
<dbReference type="InterPro" id="IPR036451">
    <property type="entry name" value="CblAdoTrfase-like_sf"/>
</dbReference>
<evidence type="ECO:0000256" key="6">
    <source>
        <dbReference type="ARBA" id="ARBA00022490"/>
    </source>
</evidence>
<evidence type="ECO:0000313" key="19">
    <source>
        <dbReference type="EMBL" id="MBB5432693.1"/>
    </source>
</evidence>
<keyword evidence="8 17" id="KW-0808">Transferase</keyword>
<dbReference type="PANTHER" id="PTHR12213:SF0">
    <property type="entry name" value="CORRINOID ADENOSYLTRANSFERASE MMAB"/>
    <property type="match status" value="1"/>
</dbReference>
<protein>
    <recommendedName>
        <fullName evidence="5 17">Corrinoid adenosyltransferase</fullName>
        <ecNumber evidence="4 17">2.5.1.17</ecNumber>
    </recommendedName>
    <alternativeName>
        <fullName evidence="12 17">Cob(II)alamin adenosyltransferase</fullName>
    </alternativeName>
    <alternativeName>
        <fullName evidence="14 17">Cob(II)yrinic acid a,c-diamide adenosyltransferase</fullName>
    </alternativeName>
    <alternativeName>
        <fullName evidence="13 17">Cobinamide/cobalamin adenosyltransferase</fullName>
    </alternativeName>
</protein>